<organism evidence="1 2">
    <name type="scientific">Hyalomma asiaticum</name>
    <name type="common">Tick</name>
    <dbReference type="NCBI Taxonomy" id="266040"/>
    <lineage>
        <taxon>Eukaryota</taxon>
        <taxon>Metazoa</taxon>
        <taxon>Ecdysozoa</taxon>
        <taxon>Arthropoda</taxon>
        <taxon>Chelicerata</taxon>
        <taxon>Arachnida</taxon>
        <taxon>Acari</taxon>
        <taxon>Parasitiformes</taxon>
        <taxon>Ixodida</taxon>
        <taxon>Ixodoidea</taxon>
        <taxon>Ixodidae</taxon>
        <taxon>Hyalomminae</taxon>
        <taxon>Hyalomma</taxon>
    </lineage>
</organism>
<protein>
    <submittedName>
        <fullName evidence="1">Uncharacterized protein</fullName>
    </submittedName>
</protein>
<sequence>MLFTETRRTPQRTSRTRTGDISASRGKALRRKHLDYGVILFTALFVKHPEYQQLFKKFRDKQLSALIRDPAFTDHATTVGRQITAMVESLDTPGVLLEIIAKNVEIHTLQSGVTPEHFVELGHVIVEMLCTDDDDHGHRAVVKAWEKLLLLVNMKTEEVYANELREAQLKSTDPYKVELGMSTANILSTSSSSAIEVQDKQKPSTSSHYNSKTPSPLWELPSNKYACSAGV</sequence>
<comment type="caution">
    <text evidence="1">The sequence shown here is derived from an EMBL/GenBank/DDBJ whole genome shotgun (WGS) entry which is preliminary data.</text>
</comment>
<evidence type="ECO:0000313" key="2">
    <source>
        <dbReference type="Proteomes" id="UP000821845"/>
    </source>
</evidence>
<reference evidence="1" key="1">
    <citation type="submission" date="2020-05" db="EMBL/GenBank/DDBJ databases">
        <title>Large-scale comparative analyses of tick genomes elucidate their genetic diversity and vector capacities.</title>
        <authorList>
            <person name="Jia N."/>
            <person name="Wang J."/>
            <person name="Shi W."/>
            <person name="Du L."/>
            <person name="Sun Y."/>
            <person name="Zhan W."/>
            <person name="Jiang J."/>
            <person name="Wang Q."/>
            <person name="Zhang B."/>
            <person name="Ji P."/>
            <person name="Sakyi L.B."/>
            <person name="Cui X."/>
            <person name="Yuan T."/>
            <person name="Jiang B."/>
            <person name="Yang W."/>
            <person name="Lam T.T.-Y."/>
            <person name="Chang Q."/>
            <person name="Ding S."/>
            <person name="Wang X."/>
            <person name="Zhu J."/>
            <person name="Ruan X."/>
            <person name="Zhao L."/>
            <person name="Wei J."/>
            <person name="Que T."/>
            <person name="Du C."/>
            <person name="Cheng J."/>
            <person name="Dai P."/>
            <person name="Han X."/>
            <person name="Huang E."/>
            <person name="Gao Y."/>
            <person name="Liu J."/>
            <person name="Shao H."/>
            <person name="Ye R."/>
            <person name="Li L."/>
            <person name="Wei W."/>
            <person name="Wang X."/>
            <person name="Wang C."/>
            <person name="Yang T."/>
            <person name="Huo Q."/>
            <person name="Li W."/>
            <person name="Guo W."/>
            <person name="Chen H."/>
            <person name="Zhou L."/>
            <person name="Ni X."/>
            <person name="Tian J."/>
            <person name="Zhou Y."/>
            <person name="Sheng Y."/>
            <person name="Liu T."/>
            <person name="Pan Y."/>
            <person name="Xia L."/>
            <person name="Li J."/>
            <person name="Zhao F."/>
            <person name="Cao W."/>
        </authorList>
    </citation>
    <scope>NUCLEOTIDE SEQUENCE</scope>
    <source>
        <strain evidence="1">Hyas-2018</strain>
    </source>
</reference>
<proteinExistence type="predicted"/>
<dbReference type="Proteomes" id="UP000821845">
    <property type="component" value="Chromosome 8"/>
</dbReference>
<keyword evidence="2" id="KW-1185">Reference proteome</keyword>
<dbReference type="EMBL" id="CM023488">
    <property type="protein sequence ID" value="KAH6923420.1"/>
    <property type="molecule type" value="Genomic_DNA"/>
</dbReference>
<accession>A0ACB7RMK5</accession>
<name>A0ACB7RMK5_HYAAI</name>
<evidence type="ECO:0000313" key="1">
    <source>
        <dbReference type="EMBL" id="KAH6923420.1"/>
    </source>
</evidence>
<gene>
    <name evidence="1" type="ORF">HPB50_001059</name>
</gene>